<reference evidence="8 9" key="1">
    <citation type="submission" date="2012-10" db="EMBL/GenBank/DDBJ databases">
        <authorList>
            <consortium name="Gibbon Genome Sequencing Consortium"/>
        </authorList>
    </citation>
    <scope>NUCLEOTIDE SEQUENCE [LARGE SCALE GENOMIC DNA]</scope>
</reference>
<evidence type="ECO:0000256" key="2">
    <source>
        <dbReference type="ARBA" id="ARBA00022763"/>
    </source>
</evidence>
<comment type="function">
    <text evidence="5">Involved in double-stranded break repair. Plays a central role in genetic recombination and DNA repair by promoting the annealing of complementary single-stranded DNA and by stimulation of the RAD51 recombinase.</text>
</comment>
<dbReference type="PANTHER" id="PTHR12132">
    <property type="entry name" value="DNA REPAIR AND RECOMBINATION PROTEIN RAD52, RAD59"/>
    <property type="match status" value="1"/>
</dbReference>
<protein>
    <recommendedName>
        <fullName evidence="7">DNA repair protein RAD52 homolog</fullName>
    </recommendedName>
</protein>
<evidence type="ECO:0000313" key="9">
    <source>
        <dbReference type="Proteomes" id="UP000001073"/>
    </source>
</evidence>
<evidence type="ECO:0000256" key="4">
    <source>
        <dbReference type="ARBA" id="ARBA00023204"/>
    </source>
</evidence>
<dbReference type="GeneTree" id="ENSGT00390000008766"/>
<dbReference type="GO" id="GO:0000724">
    <property type="term" value="P:double-strand break repair via homologous recombination"/>
    <property type="evidence" value="ECO:0007669"/>
    <property type="project" value="TreeGrafter"/>
</dbReference>
<dbReference type="Pfam" id="PF04098">
    <property type="entry name" value="Rad52_Rad22"/>
    <property type="match status" value="1"/>
</dbReference>
<dbReference type="STRING" id="61853.ENSNLEP00000038260"/>
<evidence type="ECO:0000313" key="8">
    <source>
        <dbReference type="Ensembl" id="ENSNLEP00000038260.1"/>
    </source>
</evidence>
<organism evidence="8 9">
    <name type="scientific">Nomascus leucogenys</name>
    <name type="common">Northern white-cheeked gibbon</name>
    <name type="synonym">Hylobates leucogenys</name>
    <dbReference type="NCBI Taxonomy" id="61853"/>
    <lineage>
        <taxon>Eukaryota</taxon>
        <taxon>Metazoa</taxon>
        <taxon>Chordata</taxon>
        <taxon>Craniata</taxon>
        <taxon>Vertebrata</taxon>
        <taxon>Euteleostomi</taxon>
        <taxon>Mammalia</taxon>
        <taxon>Eutheria</taxon>
        <taxon>Euarchontoglires</taxon>
        <taxon>Primates</taxon>
        <taxon>Haplorrhini</taxon>
        <taxon>Catarrhini</taxon>
        <taxon>Hylobatidae</taxon>
        <taxon>Nomascus</taxon>
    </lineage>
</organism>
<dbReference type="InterPro" id="IPR041247">
    <property type="entry name" value="Rad52_fam"/>
</dbReference>
<evidence type="ECO:0000256" key="1">
    <source>
        <dbReference type="ARBA" id="ARBA00006638"/>
    </source>
</evidence>
<dbReference type="EMBL" id="ADFV01058915">
    <property type="status" value="NOT_ANNOTATED_CDS"/>
    <property type="molecule type" value="Genomic_DNA"/>
</dbReference>
<sequence>MSGTEEAIFGERDSHTAAHGSLVCFGQCQYTAEEYQAIQKALRQRLGPEYISRGQKVCYIEGHWVINMANDMFVYNSGAHSIMQQNVDFVALNYGKFYMGVCAFVRDGSYHEVVGYGSKALSLEKARKEAVTDGLKRAPRSFRNALGNCILDTDYLRSLNKLPRQLPLERQDFESSVEEARHNSCQLNMALGHPQLQDVTSPCRPSHVVIQGDKDCRFPTSEEATYQQKFWQKQLQQQFWEQMEKQQKTEETLGDNSEIWDVTPDAGDGVVKPCLEKKPPQTSDTPALNNQMVTQNRTPHSLCYLQTYSTDQCITGNWESHRKGQDMKTRKLDPS</sequence>
<evidence type="ECO:0000256" key="3">
    <source>
        <dbReference type="ARBA" id="ARBA00023172"/>
    </source>
</evidence>
<name>A0A2I3H433_NOMLE</name>
<dbReference type="FunFam" id="3.30.390.80:FF:000001">
    <property type="entry name" value="DNA repair protein RAD52 homolog"/>
    <property type="match status" value="1"/>
</dbReference>
<dbReference type="InterPro" id="IPR007232">
    <property type="entry name" value="Rad52_Rad59_Rad22"/>
</dbReference>
<evidence type="ECO:0000256" key="7">
    <source>
        <dbReference type="ARBA" id="ARBA00073403"/>
    </source>
</evidence>
<comment type="similarity">
    <text evidence="1">Belongs to the RAD52 family.</text>
</comment>
<accession>A0A2I3H433</accession>
<dbReference type="Ensembl" id="ENSNLET00000037212.1">
    <property type="protein sequence ID" value="ENSNLEP00000038260.1"/>
    <property type="gene ID" value="ENSNLEG00000032947.1"/>
</dbReference>
<dbReference type="GO" id="GO:0034599">
    <property type="term" value="P:cellular response to oxidative stress"/>
    <property type="evidence" value="ECO:0007669"/>
    <property type="project" value="UniProtKB-ARBA"/>
</dbReference>
<dbReference type="PANTHER" id="PTHR12132:SF1">
    <property type="entry name" value="DNA REPAIR PROTEIN RAD52 HOMOLOG"/>
    <property type="match status" value="1"/>
</dbReference>
<dbReference type="GO" id="GO:0010792">
    <property type="term" value="P:DNA double-strand break processing involved in repair via single-strand annealing"/>
    <property type="evidence" value="ECO:0007669"/>
    <property type="project" value="UniProtKB-ARBA"/>
</dbReference>
<keyword evidence="2" id="KW-0227">DNA damage</keyword>
<proteinExistence type="inferred from homology"/>
<dbReference type="GO" id="GO:0006312">
    <property type="term" value="P:mitotic recombination"/>
    <property type="evidence" value="ECO:0007669"/>
    <property type="project" value="TreeGrafter"/>
</dbReference>
<dbReference type="OMA" id="CQLNMAL"/>
<dbReference type="GO" id="GO:0005634">
    <property type="term" value="C:nucleus"/>
    <property type="evidence" value="ECO:0007669"/>
    <property type="project" value="TreeGrafter"/>
</dbReference>
<reference evidence="8" key="3">
    <citation type="submission" date="2025-09" db="UniProtKB">
        <authorList>
            <consortium name="Ensembl"/>
        </authorList>
    </citation>
    <scope>IDENTIFICATION</scope>
</reference>
<reference evidence="8" key="2">
    <citation type="submission" date="2025-08" db="UniProtKB">
        <authorList>
            <consortium name="Ensembl"/>
        </authorList>
    </citation>
    <scope>IDENTIFICATION</scope>
</reference>
<comment type="subunit">
    <text evidence="6">The full-length protein forms heptameric rings. Interacts with ABL1. Interacts with RPA2; the interaction is direct and associates RAD52 with the RPA complex. Interacts with RAD51AP1.</text>
</comment>
<keyword evidence="4" id="KW-0234">DNA repair</keyword>
<evidence type="ECO:0000256" key="5">
    <source>
        <dbReference type="ARBA" id="ARBA00053354"/>
    </source>
</evidence>
<dbReference type="Gene3D" id="3.30.390.80">
    <property type="entry name" value="DNA repair protein Rad52/59/22"/>
    <property type="match status" value="1"/>
</dbReference>
<dbReference type="InterPro" id="IPR042525">
    <property type="entry name" value="Rad52_Rad59_Rad22_sf"/>
</dbReference>
<keyword evidence="9" id="KW-1185">Reference proteome</keyword>
<dbReference type="InParanoid" id="A0A2I3H433"/>
<dbReference type="Proteomes" id="UP000001073">
    <property type="component" value="Chromosome 22a"/>
</dbReference>
<evidence type="ECO:0000256" key="6">
    <source>
        <dbReference type="ARBA" id="ARBA00066262"/>
    </source>
</evidence>
<dbReference type="AlphaFoldDB" id="A0A2I3H433"/>
<keyword evidence="3" id="KW-0233">DNA recombination</keyword>
<dbReference type="SUPFAM" id="SSF54768">
    <property type="entry name" value="dsRNA-binding domain-like"/>
    <property type="match status" value="1"/>
</dbReference>